<proteinExistence type="predicted"/>
<dbReference type="NCBIfam" id="NF040493">
    <property type="entry name" value="TA_anti_VapB"/>
    <property type="match status" value="1"/>
</dbReference>
<evidence type="ECO:0000313" key="1">
    <source>
        <dbReference type="EMBL" id="SFK30903.1"/>
    </source>
</evidence>
<organism evidence="1 2">
    <name type="scientific">Candidatus Pantoea symbiotica</name>
    <dbReference type="NCBI Taxonomy" id="1884370"/>
    <lineage>
        <taxon>Bacteria</taxon>
        <taxon>Pseudomonadati</taxon>
        <taxon>Pseudomonadota</taxon>
        <taxon>Gammaproteobacteria</taxon>
        <taxon>Enterobacterales</taxon>
        <taxon>Erwiniaceae</taxon>
        <taxon>Pantoea</taxon>
    </lineage>
</organism>
<name>A0A1I3YGM8_9GAMM</name>
<comment type="caution">
    <text evidence="1">The sequence shown here is derived from an EMBL/GenBank/DDBJ whole genome shotgun (WGS) entry which is preliminary data.</text>
</comment>
<evidence type="ECO:0000313" key="2">
    <source>
        <dbReference type="Proteomes" id="UP000198841"/>
    </source>
</evidence>
<reference evidence="1 2" key="1">
    <citation type="submission" date="2016-10" db="EMBL/GenBank/DDBJ databases">
        <authorList>
            <person name="Varghese N."/>
            <person name="Submissions S."/>
        </authorList>
    </citation>
    <scope>NUCLEOTIDE SEQUENCE [LARGE SCALE GENOMIC DNA]</scope>
    <source>
        <strain evidence="1 2">YR512</strain>
    </source>
</reference>
<protein>
    <submittedName>
        <fullName evidence="1">Antitoxin VapB</fullName>
    </submittedName>
</protein>
<dbReference type="Gene3D" id="2.10.260.10">
    <property type="match status" value="1"/>
</dbReference>
<gene>
    <name evidence="1" type="ORF">SAMN05518863_10659</name>
</gene>
<dbReference type="InterPro" id="IPR047976">
    <property type="entry name" value="Anti_VapB2-like"/>
</dbReference>
<dbReference type="InterPro" id="IPR037914">
    <property type="entry name" value="SpoVT-AbrB_sf"/>
</dbReference>
<keyword evidence="2" id="KW-1185">Reference proteome</keyword>
<dbReference type="SUPFAM" id="SSF89447">
    <property type="entry name" value="AbrB/MazE/MraZ-like"/>
    <property type="match status" value="1"/>
</dbReference>
<dbReference type="Proteomes" id="UP000198841">
    <property type="component" value="Unassembled WGS sequence"/>
</dbReference>
<dbReference type="RefSeq" id="WP_008106894.1">
    <property type="nucleotide sequence ID" value="NZ_FOSD01000006.1"/>
</dbReference>
<dbReference type="EMBL" id="FOSD01000006">
    <property type="protein sequence ID" value="SFK30903.1"/>
    <property type="molecule type" value="Genomic_DNA"/>
</dbReference>
<accession>A0A1I3YGM8</accession>
<sequence length="76" mass="9145">MRVVSIFKYGNERAICLPHDMDLDGINELEITREGDTLLLRPVKLSWKTFVHEGKEELDFMSEREDVFDERRFELW</sequence>